<dbReference type="Proteomes" id="UP000185674">
    <property type="component" value="Chromosome"/>
</dbReference>
<feature type="chain" id="PRO_5012094411" evidence="2">
    <location>
        <begin position="19"/>
        <end position="201"/>
    </location>
</feature>
<dbReference type="STRING" id="487316.BEN76_12800"/>
<evidence type="ECO:0000313" key="3">
    <source>
        <dbReference type="EMBL" id="APV36845.1"/>
    </source>
</evidence>
<evidence type="ECO:0000313" key="4">
    <source>
        <dbReference type="Proteomes" id="UP000185674"/>
    </source>
</evidence>
<keyword evidence="2" id="KW-0732">Signal</keyword>
<dbReference type="KEGG" id="asol:BEN76_12800"/>
<gene>
    <name evidence="3" type="ORF">BEN76_12800</name>
</gene>
<reference evidence="3 4" key="1">
    <citation type="submission" date="2016-08" db="EMBL/GenBank/DDBJ databases">
        <title>Complete genome sequence of Acinetobacter baylyi strain GFJ2.</title>
        <authorList>
            <person name="Tabata M."/>
            <person name="Kuboki S."/>
            <person name="Gibu N."/>
            <person name="Kinouchi Y."/>
            <person name="Vangnai A."/>
            <person name="Kasai D."/>
            <person name="Fukuda M."/>
        </authorList>
    </citation>
    <scope>NUCLEOTIDE SEQUENCE [LARGE SCALE GENOMIC DNA]</scope>
    <source>
        <strain evidence="3 4">GFJ2</strain>
    </source>
</reference>
<name>A0A1P8EKV4_9GAMM</name>
<evidence type="ECO:0000256" key="2">
    <source>
        <dbReference type="SAM" id="SignalP"/>
    </source>
</evidence>
<protein>
    <submittedName>
        <fullName evidence="3">Lipoprotein-34 (NlpB)</fullName>
    </submittedName>
</protein>
<accession>A0A1P8EKV4</accession>
<dbReference type="PROSITE" id="PS51257">
    <property type="entry name" value="PROKAR_LIPOPROTEIN"/>
    <property type="match status" value="1"/>
</dbReference>
<organism evidence="3 4">
    <name type="scientific">Acinetobacter soli</name>
    <dbReference type="NCBI Taxonomy" id="487316"/>
    <lineage>
        <taxon>Bacteria</taxon>
        <taxon>Pseudomonadati</taxon>
        <taxon>Pseudomonadota</taxon>
        <taxon>Gammaproteobacteria</taxon>
        <taxon>Moraxellales</taxon>
        <taxon>Moraxellaceae</taxon>
        <taxon>Acinetobacter</taxon>
    </lineage>
</organism>
<feature type="signal peptide" evidence="2">
    <location>
        <begin position="1"/>
        <end position="18"/>
    </location>
</feature>
<proteinExistence type="predicted"/>
<dbReference type="eggNOG" id="COG3317">
    <property type="taxonomic scope" value="Bacteria"/>
</dbReference>
<keyword evidence="3" id="KW-0449">Lipoprotein</keyword>
<evidence type="ECO:0000256" key="1">
    <source>
        <dbReference type="SAM" id="MobiDB-lite"/>
    </source>
</evidence>
<feature type="compositionally biased region" description="Polar residues" evidence="1">
    <location>
        <begin position="88"/>
        <end position="102"/>
    </location>
</feature>
<feature type="region of interest" description="Disordered" evidence="1">
    <location>
        <begin position="75"/>
        <end position="106"/>
    </location>
</feature>
<sequence>MMQLRLGFTFAIASIALAGCNSLSLNNHSLDYKKASNVAPLELPANATMRPFTPLYPAPIVDDLAIQHAPNFENKRGNRYAAPRPEQVQAQPATASNTSMSMSRPRLVTDGNKNPLLQIDGPSEAVWQYTMATLSSMNYTVIAQDKNAYQATIKVGEQVFVLRLTAVGTSNNLALFTPSNSFADTTTANQVLNQINQNWPA</sequence>
<dbReference type="AlphaFoldDB" id="A0A1P8EKV4"/>
<dbReference type="EMBL" id="CP016896">
    <property type="protein sequence ID" value="APV36845.1"/>
    <property type="molecule type" value="Genomic_DNA"/>
</dbReference>